<dbReference type="SUPFAM" id="SSF51735">
    <property type="entry name" value="NAD(P)-binding Rossmann-fold domains"/>
    <property type="match status" value="1"/>
</dbReference>
<proteinExistence type="inferred from homology"/>
<dbReference type="InterPro" id="IPR036291">
    <property type="entry name" value="NAD(P)-bd_dom_sf"/>
</dbReference>
<keyword evidence="4" id="KW-1185">Reference proteome</keyword>
<dbReference type="InterPro" id="IPR001509">
    <property type="entry name" value="Epimerase_deHydtase"/>
</dbReference>
<protein>
    <submittedName>
        <fullName evidence="3">Nucleoside-diphosphate-sugar epimerase</fullName>
    </submittedName>
</protein>
<accession>A0A1I4HJI6</accession>
<comment type="similarity">
    <text evidence="1">Belongs to the NAD(P)-dependent epimerase/dehydratase family.</text>
</comment>
<dbReference type="AlphaFoldDB" id="A0A1I4HJI6"/>
<dbReference type="OrthoDB" id="142826at2"/>
<dbReference type="Proteomes" id="UP000199006">
    <property type="component" value="Unassembled WGS sequence"/>
</dbReference>
<dbReference type="Pfam" id="PF01370">
    <property type="entry name" value="Epimerase"/>
    <property type="match status" value="1"/>
</dbReference>
<dbReference type="EMBL" id="FOTI01000011">
    <property type="protein sequence ID" value="SFL41940.1"/>
    <property type="molecule type" value="Genomic_DNA"/>
</dbReference>
<evidence type="ECO:0000256" key="1">
    <source>
        <dbReference type="ARBA" id="ARBA00007637"/>
    </source>
</evidence>
<dbReference type="PANTHER" id="PTHR43000">
    <property type="entry name" value="DTDP-D-GLUCOSE 4,6-DEHYDRATASE-RELATED"/>
    <property type="match status" value="1"/>
</dbReference>
<feature type="domain" description="NAD-dependent epimerase/dehydratase" evidence="2">
    <location>
        <begin position="7"/>
        <end position="238"/>
    </location>
</feature>
<dbReference type="STRING" id="29563.SAMN02983006_01105"/>
<reference evidence="3 4" key="1">
    <citation type="submission" date="2016-10" db="EMBL/GenBank/DDBJ databases">
        <authorList>
            <person name="de Groot N.N."/>
        </authorList>
    </citation>
    <scope>NUCLEOTIDE SEQUENCE [LARGE SCALE GENOMIC DNA]</scope>
    <source>
        <strain evidence="3 4">ATCC 51327</strain>
    </source>
</reference>
<sequence>MGNKKFLVTGGTGFIGSHLVIRLVKMGKDVHVIAHSEDNFWRLENIDKINIEIIDINDFDKLNKFISKLNPDIIVHLAAYVNAERDLNGIDMAIGNNFNGTLNLLKSLNNIDYDLFINTGTCEEYGDGEAPFQESQREHPVSPYSLSKTCSTYLCELFSKIYDKPIITVRPFLTYGPKQTSQMLIPELIRRGIKGEKMELTAGEQSRDFIYIDDLIDAFIVLINKYNEFNEYEIINIGTGKQILIKDIVKLVEEFLPKSEFELGALSYRKGETIEFYSDNSRIKKLGWNPNFKIKSGLRDTINWWHNYIKELNF</sequence>
<evidence type="ECO:0000313" key="4">
    <source>
        <dbReference type="Proteomes" id="UP000199006"/>
    </source>
</evidence>
<organism evidence="3 4">
    <name type="scientific">Halanaerobium salsuginis</name>
    <dbReference type="NCBI Taxonomy" id="29563"/>
    <lineage>
        <taxon>Bacteria</taxon>
        <taxon>Bacillati</taxon>
        <taxon>Bacillota</taxon>
        <taxon>Clostridia</taxon>
        <taxon>Halanaerobiales</taxon>
        <taxon>Halanaerobiaceae</taxon>
        <taxon>Halanaerobium</taxon>
    </lineage>
</organism>
<evidence type="ECO:0000313" key="3">
    <source>
        <dbReference type="EMBL" id="SFL41940.1"/>
    </source>
</evidence>
<name>A0A1I4HJI6_9FIRM</name>
<gene>
    <name evidence="3" type="ORF">SAMN02983006_01105</name>
</gene>
<evidence type="ECO:0000259" key="2">
    <source>
        <dbReference type="Pfam" id="PF01370"/>
    </source>
</evidence>
<dbReference type="Gene3D" id="3.40.50.720">
    <property type="entry name" value="NAD(P)-binding Rossmann-like Domain"/>
    <property type="match status" value="1"/>
</dbReference>